<evidence type="ECO:0000313" key="1">
    <source>
        <dbReference type="EMBL" id="OOV84903.1"/>
    </source>
</evidence>
<dbReference type="Proteomes" id="UP000191160">
    <property type="component" value="Unassembled WGS sequence"/>
</dbReference>
<dbReference type="AlphaFoldDB" id="A0A1T1H4Y5"/>
<accession>A0A1T1H4Y5</accession>
<dbReference type="EMBL" id="MVKX01000002">
    <property type="protein sequence ID" value="OOV84903.1"/>
    <property type="molecule type" value="Genomic_DNA"/>
</dbReference>
<protein>
    <submittedName>
        <fullName evidence="1">Uncharacterized protein</fullName>
    </submittedName>
</protein>
<name>A0A1T1H4Y5_9GAMM</name>
<sequence length="66" mass="7522">MYFIFQGLQDSKEQSKNSILKAMCVKKIKNKLCCATREAIAISDVTMKIANKTDHITCVKQHQSFL</sequence>
<comment type="caution">
    <text evidence="1">The sequence shown here is derived from an EMBL/GenBank/DDBJ whole genome shotgun (WGS) entry which is preliminary data.</text>
</comment>
<organism evidence="1 2">
    <name type="scientific">Acinetobacter amyesii</name>
    <dbReference type="NCBI Taxonomy" id="2942470"/>
    <lineage>
        <taxon>Bacteria</taxon>
        <taxon>Pseudomonadati</taxon>
        <taxon>Pseudomonadota</taxon>
        <taxon>Gammaproteobacteria</taxon>
        <taxon>Moraxellales</taxon>
        <taxon>Moraxellaceae</taxon>
        <taxon>Acinetobacter</taxon>
    </lineage>
</organism>
<keyword evidence="2" id="KW-1185">Reference proteome</keyword>
<evidence type="ECO:0000313" key="2">
    <source>
        <dbReference type="Proteomes" id="UP000191160"/>
    </source>
</evidence>
<proteinExistence type="predicted"/>
<gene>
    <name evidence="1" type="ORF">B1202_04560</name>
</gene>
<reference evidence="1 2" key="1">
    <citation type="submission" date="2017-02" db="EMBL/GenBank/DDBJ databases">
        <title>Acinetobacter sp. ANC 4945, whole genome shotgun sequencing project.</title>
        <authorList>
            <person name="Radolfova-Krizova L."/>
            <person name="Al Atrouni A."/>
            <person name="Nemec A."/>
        </authorList>
    </citation>
    <scope>NUCLEOTIDE SEQUENCE [LARGE SCALE GENOMIC DNA]</scope>
    <source>
        <strain evidence="1 2">ANC 4945</strain>
    </source>
</reference>